<sequence length="865" mass="101073">MEKYNQYQNMYPIEVQHYKQSLQKINQQEFVNKLKISYVRVESCQRQQNIIDKYSKLDNLQPYALSFSNNSSIITINMVNHDFNKGEYVSLNNIVSKTVFLSNVFSVKKNSHYIRINHNGHGMSYYGTFDPLNPSHFTVVEYVDKLPQKYSENDIIPDIYNQYYICTKTDINLEISLSNTSDNNSKSIGNISMNYLTSIKHRVYLLFTQVDGHFKHDANNYLIKLDKKSSINYNDNINFTNTVYIKYYHLYGIPISLFENNYTNYFNIISNDKNSFDIDIKYKAIVDPEYSFYNFNDIIGDEIDSGHIIKYNMGGGPSPYVRKIIERNIGYPNPNQYMYQLDREYNNVIEARITDIIFANFYKQITNKNNKIYWKNLDNNTIYHATIDPGNYSIDELMHAMQLSMNSVPYYSNNINKYDEEGNYLYHIFDININKPTNTININSYQEIELIQYCLNDPVAYIPNKMIIIKNVPNIINILENTSNIYFGTNNHENPQICNNVYKISLVDNNIIGKIESNTKFLINILSDIYSFNTGTKLINFDHNSNKINLVQHNLNVGDFIITDKIRNKYIDNGVHIYQITTIYNMDNFHIKECSMNDYKFIFNNIIINSSNNITPNLTEQNNVFINNLEPVYCQNDIIIIKHPNHDLTVGTNIIISDSNDIGNTPASIINSEHVIDNIIDSNRYSIKLGKYNPIQSQFQNVCFNNIRIKYPNKFMLLLEESDNLNQILGFVDIHTYTNSITKKYEINDIIKNYNNYFYITCKNFGCFENTKPVSDVFAIVKLNEMTRNNKYLSESLVSYPKIFDTALDSLNELDIKMYYPNGELVDFFGTEHMFIMEIKEVVSQLNATSIKENNNTMIIPRKIV</sequence>
<organism evidence="1">
    <name type="scientific">Bandra megavirus</name>
    <dbReference type="NCBI Taxonomy" id="2071566"/>
    <lineage>
        <taxon>Viruses</taxon>
        <taxon>Varidnaviria</taxon>
        <taxon>Bamfordvirae</taxon>
        <taxon>Nucleocytoviricota</taxon>
        <taxon>Megaviricetes</taxon>
        <taxon>Imitervirales</taxon>
        <taxon>Mimiviridae</taxon>
        <taxon>Megamimivirinae</taxon>
        <taxon>Megavirus</taxon>
    </lineage>
</organism>
<dbReference type="InterPro" id="IPR023366">
    <property type="entry name" value="ATP_synth_asu-like_sf"/>
</dbReference>
<name>A0A2K9V842_9VIRU</name>
<proteinExistence type="predicted"/>
<accession>A0A2K9V842</accession>
<dbReference type="Gene3D" id="2.40.30.20">
    <property type="match status" value="1"/>
</dbReference>
<dbReference type="EMBL" id="MG779330">
    <property type="protein sequence ID" value="AUV58344.1"/>
    <property type="molecule type" value="Genomic_DNA"/>
</dbReference>
<evidence type="ECO:0000313" key="1">
    <source>
        <dbReference type="EMBL" id="AUV58344.1"/>
    </source>
</evidence>
<reference evidence="1" key="1">
    <citation type="submission" date="2018-01" db="EMBL/GenBank/DDBJ databases">
        <title>Draft genome sequence of Bandra megavirus.</title>
        <authorList>
            <person name="Chatterjee A."/>
            <person name="Yadav R."/>
            <person name="Kondabagil K."/>
        </authorList>
    </citation>
    <scope>NUCLEOTIDE SEQUENCE</scope>
    <source>
        <strain evidence="1">KK-1</strain>
    </source>
</reference>
<protein>
    <submittedName>
        <fullName evidence="1">Uncharacterized protein</fullName>
    </submittedName>
</protein>